<dbReference type="PANTHER" id="PTHR10762">
    <property type="entry name" value="DIPHTHAMIDE BIOSYNTHESIS PROTEIN"/>
    <property type="match status" value="1"/>
</dbReference>
<gene>
    <name evidence="12" type="ORF">Pcinc_004740</name>
</gene>
<feature type="transmembrane region" description="Helical" evidence="11">
    <location>
        <begin position="273"/>
        <end position="295"/>
    </location>
</feature>
<dbReference type="Gene3D" id="3.40.50.11840">
    <property type="entry name" value="Diphthamide synthesis DPH1/DPH2 domain 1"/>
    <property type="match status" value="1"/>
</dbReference>
<evidence type="ECO:0000256" key="3">
    <source>
        <dbReference type="ARBA" id="ARBA00006179"/>
    </source>
</evidence>
<evidence type="ECO:0000313" key="13">
    <source>
        <dbReference type="Proteomes" id="UP001286313"/>
    </source>
</evidence>
<comment type="cofactor">
    <cofactor evidence="1">
        <name>[4Fe-4S] cluster</name>
        <dbReference type="ChEBI" id="CHEBI:49883"/>
    </cofactor>
</comment>
<protein>
    <recommendedName>
        <fullName evidence="4 9">2-(3-amino-3-carboxypropyl)histidine synthase subunit 2</fullName>
    </recommendedName>
</protein>
<name>A0AAE1KZT8_PETCI</name>
<comment type="function">
    <text evidence="8 9">Required for the first step of diphthamide biosynthesis, a post-translational modification of histidine which occurs in elongation factor 2. DPH1 and DPH2 transfer a 3-amino-3-carboxypropyl (ACP) group from S-adenosyl-L-methionine (SAM) to a histidine residue, the reaction is assisted by a reduction system comprising DPH3 and a NADH-dependent reductase. Facilitates the reduction of the catalytic iron-sulfur cluster found in the DPH1 subunit.</text>
</comment>
<keyword evidence="11" id="KW-0472">Membrane</keyword>
<evidence type="ECO:0000256" key="9">
    <source>
        <dbReference type="RuleBase" id="RU364133"/>
    </source>
</evidence>
<dbReference type="GO" id="GO:0051536">
    <property type="term" value="F:iron-sulfur cluster binding"/>
    <property type="evidence" value="ECO:0007669"/>
    <property type="project" value="UniProtKB-KW"/>
</dbReference>
<dbReference type="InterPro" id="IPR016435">
    <property type="entry name" value="DPH1/DPH2"/>
</dbReference>
<dbReference type="NCBIfam" id="TIGR00322">
    <property type="entry name" value="diphth2_R"/>
    <property type="match status" value="1"/>
</dbReference>
<evidence type="ECO:0000256" key="5">
    <source>
        <dbReference type="ARBA" id="ARBA00022723"/>
    </source>
</evidence>
<comment type="caution">
    <text evidence="12">The sequence shown here is derived from an EMBL/GenBank/DDBJ whole genome shotgun (WGS) entry which is preliminary data.</text>
</comment>
<keyword evidence="13" id="KW-1185">Reference proteome</keyword>
<evidence type="ECO:0000256" key="11">
    <source>
        <dbReference type="SAM" id="Phobius"/>
    </source>
</evidence>
<evidence type="ECO:0000256" key="4">
    <source>
        <dbReference type="ARBA" id="ARBA00021914"/>
    </source>
</evidence>
<dbReference type="NCBIfam" id="TIGR00272">
    <property type="entry name" value="DPH2"/>
    <property type="match status" value="1"/>
</dbReference>
<evidence type="ECO:0000256" key="6">
    <source>
        <dbReference type="ARBA" id="ARBA00023004"/>
    </source>
</evidence>
<dbReference type="Gene3D" id="3.40.50.11860">
    <property type="entry name" value="Diphthamide synthesis DPH1/DPH2 domain 3"/>
    <property type="match status" value="1"/>
</dbReference>
<dbReference type="EMBL" id="JAWQEG010000350">
    <property type="protein sequence ID" value="KAK3891366.1"/>
    <property type="molecule type" value="Genomic_DNA"/>
</dbReference>
<dbReference type="SFLD" id="SFLDG01121">
    <property type="entry name" value="Diphthamide_biosynthesis"/>
    <property type="match status" value="1"/>
</dbReference>
<keyword evidence="11" id="KW-1133">Transmembrane helix</keyword>
<reference evidence="12" key="1">
    <citation type="submission" date="2023-10" db="EMBL/GenBank/DDBJ databases">
        <title>Genome assemblies of two species of porcelain crab, Petrolisthes cinctipes and Petrolisthes manimaculis (Anomura: Porcellanidae).</title>
        <authorList>
            <person name="Angst P."/>
        </authorList>
    </citation>
    <scope>NUCLEOTIDE SEQUENCE</scope>
    <source>
        <strain evidence="12">PB745_01</strain>
        <tissue evidence="12">Gill</tissue>
    </source>
</reference>
<dbReference type="SFLD" id="SFLDS00032">
    <property type="entry name" value="Radical_SAM_3-amino-3-carboxyp"/>
    <property type="match status" value="1"/>
</dbReference>
<dbReference type="InterPro" id="IPR042265">
    <property type="entry name" value="DPH1/DPH2_3"/>
</dbReference>
<keyword evidence="6 9" id="KW-0408">Iron</keyword>
<evidence type="ECO:0000256" key="7">
    <source>
        <dbReference type="ARBA" id="ARBA00023014"/>
    </source>
</evidence>
<comment type="pathway">
    <text evidence="2 9">Protein modification; peptidyl-diphthamide biosynthesis.</text>
</comment>
<dbReference type="GO" id="GO:0046872">
    <property type="term" value="F:metal ion binding"/>
    <property type="evidence" value="ECO:0007669"/>
    <property type="project" value="UniProtKB-KW"/>
</dbReference>
<comment type="similarity">
    <text evidence="3 9">Belongs to the DPH1/DPH2 family. DPH2 subfamily.</text>
</comment>
<evidence type="ECO:0000256" key="1">
    <source>
        <dbReference type="ARBA" id="ARBA00001966"/>
    </source>
</evidence>
<sequence length="481" mass="51960">MAALTNSGEEAVRRELDTDEGIQASSSSSTFPLHIMYETERCVRWIQQGGYKKVCLQFPDELLCDAVCVSESIMHLLGQRVYILADTTYSSCCVDETAAQRVGADAVIHFGRTCLSPPNLLPVLYILTRLPVDVDSVVEAVCGGGKVVALAERILLLADSRCYYAQEEDIEGYEGEKNESLGPIPKHTREEDSTGNTIMSFVGRRVTLPRGTVFRDHACVYIGPDGPSLTALLLRFPESIFYQVDPVSGQVSEMSGIKLVMSRSIKLELARDAGIIGLVVGTVGVSGYVHILARLRRIIRLAGKRCYTLAVGKPNEPKLANFSEIDAFVYVACPGATVVHRGTDPALARKLLTPWELEVALLPGREWTLEQEVDFCSLLPGGRNHIKVDEEGFKEEVAGVSLLSNHLHTIGGRTGQGLDDTSGSVMVHASGVVAKLHQGGGGEVLVGRTWSGLDPSIIPPTPTGVVMEGMKGLAAGYTHEK</sequence>
<dbReference type="AlphaFoldDB" id="A0AAE1KZT8"/>
<dbReference type="PANTHER" id="PTHR10762:SF2">
    <property type="entry name" value="2-(3-AMINO-3-CARBOXYPROPYL)HISTIDINE SYNTHASE SUBUNIT 2"/>
    <property type="match status" value="1"/>
</dbReference>
<dbReference type="InterPro" id="IPR010014">
    <property type="entry name" value="DHP2"/>
</dbReference>
<evidence type="ECO:0000313" key="12">
    <source>
        <dbReference type="EMBL" id="KAK3891366.1"/>
    </source>
</evidence>
<keyword evidence="11" id="KW-0812">Transmembrane</keyword>
<dbReference type="Proteomes" id="UP001286313">
    <property type="component" value="Unassembled WGS sequence"/>
</dbReference>
<evidence type="ECO:0000256" key="2">
    <source>
        <dbReference type="ARBA" id="ARBA00005156"/>
    </source>
</evidence>
<evidence type="ECO:0000256" key="10">
    <source>
        <dbReference type="SAM" id="MobiDB-lite"/>
    </source>
</evidence>
<dbReference type="GO" id="GO:0090560">
    <property type="term" value="F:2-(3-amino-3-carboxypropyl)histidine synthase activity"/>
    <property type="evidence" value="ECO:0007669"/>
    <property type="project" value="InterPro"/>
</dbReference>
<dbReference type="FunFam" id="3.40.50.11840:FF:000002">
    <property type="entry name" value="2-(3-amino-3-carboxypropyl)histidine synthase subunit 2"/>
    <property type="match status" value="1"/>
</dbReference>
<evidence type="ECO:0000256" key="8">
    <source>
        <dbReference type="ARBA" id="ARBA00045159"/>
    </source>
</evidence>
<feature type="region of interest" description="Disordered" evidence="10">
    <location>
        <begin position="1"/>
        <end position="25"/>
    </location>
</feature>
<dbReference type="FunFam" id="3.40.50.11860:FF:000001">
    <property type="entry name" value="2-(3-amino-3-carboxypropyl)histidine synthase subunit 2"/>
    <property type="match status" value="1"/>
</dbReference>
<accession>A0AAE1KZT8</accession>
<keyword evidence="7 9" id="KW-0411">Iron-sulfur</keyword>
<keyword evidence="5 9" id="KW-0479">Metal-binding</keyword>
<organism evidence="12 13">
    <name type="scientific">Petrolisthes cinctipes</name>
    <name type="common">Flat porcelain crab</name>
    <dbReference type="NCBI Taxonomy" id="88211"/>
    <lineage>
        <taxon>Eukaryota</taxon>
        <taxon>Metazoa</taxon>
        <taxon>Ecdysozoa</taxon>
        <taxon>Arthropoda</taxon>
        <taxon>Crustacea</taxon>
        <taxon>Multicrustacea</taxon>
        <taxon>Malacostraca</taxon>
        <taxon>Eumalacostraca</taxon>
        <taxon>Eucarida</taxon>
        <taxon>Decapoda</taxon>
        <taxon>Pleocyemata</taxon>
        <taxon>Anomura</taxon>
        <taxon>Galatheoidea</taxon>
        <taxon>Porcellanidae</taxon>
        <taxon>Petrolisthes</taxon>
    </lineage>
</organism>
<proteinExistence type="inferred from homology"/>
<dbReference type="Pfam" id="PF01866">
    <property type="entry name" value="Diphthamide_syn"/>
    <property type="match status" value="1"/>
</dbReference>
<dbReference type="GO" id="GO:0017183">
    <property type="term" value="P:protein histidyl modification to diphthamide"/>
    <property type="evidence" value="ECO:0007669"/>
    <property type="project" value="InterPro"/>
</dbReference>
<dbReference type="InterPro" id="IPR042263">
    <property type="entry name" value="DPH1/DPH2_1"/>
</dbReference>